<feature type="non-terminal residue" evidence="1">
    <location>
        <position position="1"/>
    </location>
</feature>
<name>X1GCU7_9ZZZZ</name>
<feature type="non-terminal residue" evidence="1">
    <location>
        <position position="85"/>
    </location>
</feature>
<gene>
    <name evidence="1" type="ORF">S01H4_66121</name>
</gene>
<proteinExistence type="predicted"/>
<sequence length="85" mass="9807">LGEASKFLQDALEIAYENNLLEIIVNAKIQLAEIDLLRYRMTNESILIANALRKIEDTRQLCIEQDYRLVLIDVFILQGLLLSMN</sequence>
<evidence type="ECO:0000313" key="1">
    <source>
        <dbReference type="EMBL" id="GAH30873.1"/>
    </source>
</evidence>
<accession>X1GCU7</accession>
<comment type="caution">
    <text evidence="1">The sequence shown here is derived from an EMBL/GenBank/DDBJ whole genome shotgun (WGS) entry which is preliminary data.</text>
</comment>
<protein>
    <submittedName>
        <fullName evidence="1">Uncharacterized protein</fullName>
    </submittedName>
</protein>
<organism evidence="1">
    <name type="scientific">marine sediment metagenome</name>
    <dbReference type="NCBI Taxonomy" id="412755"/>
    <lineage>
        <taxon>unclassified sequences</taxon>
        <taxon>metagenomes</taxon>
        <taxon>ecological metagenomes</taxon>
    </lineage>
</organism>
<dbReference type="EMBL" id="BART01040772">
    <property type="protein sequence ID" value="GAH30873.1"/>
    <property type="molecule type" value="Genomic_DNA"/>
</dbReference>
<reference evidence="1" key="1">
    <citation type="journal article" date="2014" name="Front. Microbiol.">
        <title>High frequency of phylogenetically diverse reductive dehalogenase-homologous genes in deep subseafloor sedimentary metagenomes.</title>
        <authorList>
            <person name="Kawai M."/>
            <person name="Futagami T."/>
            <person name="Toyoda A."/>
            <person name="Takaki Y."/>
            <person name="Nishi S."/>
            <person name="Hori S."/>
            <person name="Arai W."/>
            <person name="Tsubouchi T."/>
            <person name="Morono Y."/>
            <person name="Uchiyama I."/>
            <person name="Ito T."/>
            <person name="Fujiyama A."/>
            <person name="Inagaki F."/>
            <person name="Takami H."/>
        </authorList>
    </citation>
    <scope>NUCLEOTIDE SEQUENCE</scope>
    <source>
        <strain evidence="1">Expedition CK06-06</strain>
    </source>
</reference>
<dbReference type="AlphaFoldDB" id="X1GCU7"/>